<evidence type="ECO:0000256" key="1">
    <source>
        <dbReference type="SAM" id="Phobius"/>
    </source>
</evidence>
<dbReference type="RefSeq" id="WP_132115945.1">
    <property type="nucleotide sequence ID" value="NZ_SLWS01000003.1"/>
</dbReference>
<name>A0A4R2JTW7_9PSEU</name>
<dbReference type="EMBL" id="SLWS01000003">
    <property type="protein sequence ID" value="TCO60738.1"/>
    <property type="molecule type" value="Genomic_DNA"/>
</dbReference>
<organism evidence="2 3">
    <name type="scientific">Actinocrispum wychmicini</name>
    <dbReference type="NCBI Taxonomy" id="1213861"/>
    <lineage>
        <taxon>Bacteria</taxon>
        <taxon>Bacillati</taxon>
        <taxon>Actinomycetota</taxon>
        <taxon>Actinomycetes</taxon>
        <taxon>Pseudonocardiales</taxon>
        <taxon>Pseudonocardiaceae</taxon>
        <taxon>Actinocrispum</taxon>
    </lineage>
</organism>
<feature type="transmembrane region" description="Helical" evidence="1">
    <location>
        <begin position="160"/>
        <end position="181"/>
    </location>
</feature>
<keyword evidence="1" id="KW-1133">Transmembrane helix</keyword>
<feature type="transmembrane region" description="Helical" evidence="1">
    <location>
        <begin position="135"/>
        <end position="153"/>
    </location>
</feature>
<feature type="transmembrane region" description="Helical" evidence="1">
    <location>
        <begin position="90"/>
        <end position="115"/>
    </location>
</feature>
<comment type="caution">
    <text evidence="2">The sequence shown here is derived from an EMBL/GenBank/DDBJ whole genome shotgun (WGS) entry which is preliminary data.</text>
</comment>
<reference evidence="2 3" key="1">
    <citation type="submission" date="2019-03" db="EMBL/GenBank/DDBJ databases">
        <title>Genomic Encyclopedia of Type Strains, Phase IV (KMG-IV): sequencing the most valuable type-strain genomes for metagenomic binning, comparative biology and taxonomic classification.</title>
        <authorList>
            <person name="Goeker M."/>
        </authorList>
    </citation>
    <scope>NUCLEOTIDE SEQUENCE [LARGE SCALE GENOMIC DNA]</scope>
    <source>
        <strain evidence="2 3">DSM 45934</strain>
    </source>
</reference>
<evidence type="ECO:0000313" key="2">
    <source>
        <dbReference type="EMBL" id="TCO60738.1"/>
    </source>
</evidence>
<gene>
    <name evidence="2" type="ORF">EV192_103313</name>
</gene>
<keyword evidence="1" id="KW-0812">Transmembrane</keyword>
<keyword evidence="1" id="KW-0472">Membrane</keyword>
<accession>A0A4R2JTW7</accession>
<protein>
    <submittedName>
        <fullName evidence="2">Uncharacterized protein</fullName>
    </submittedName>
</protein>
<feature type="transmembrane region" description="Helical" evidence="1">
    <location>
        <begin position="225"/>
        <end position="247"/>
    </location>
</feature>
<feature type="transmembrane region" description="Helical" evidence="1">
    <location>
        <begin position="201"/>
        <end position="218"/>
    </location>
</feature>
<sequence length="445" mass="46558">MRRELVRFEVRRLLRNPFLWAAAAVALAWQLAESWDWAPDLTVDTVSMTGHALLVAAAVLLVANLAASRDRRHGGFDGMAALPGRAAERTWSVAAAAAVVGAAIAAVPIVGYLVIRVAQGPVAGRLDVLEVLTGIAAVAATAALGVAVGRWFPGLVAGPVVLVLLVLATLMNRNLGGYGGWFLPLVLHNGPGWPERPAGTHLGYLIACVALFGSLALLRHRIRVVRLGVALLAVAVAVPAGAVAMAADPNATARERDARVAEPDAWHCEQRDTVTYCAYPAYASWIPHWAAAVGPVAGAVPPVARDRLPEIRQGDGVWLVWPRGAAEATYRNALAGDVAAQVTGIAAERDARGQARTVVALWLLAQTAGAVPDPAPMSVDIGPYTAVGSDIATRETLLGPGYGPAEADCARRLLATPGAREKVWQNWSTLTNPGTTTEQAMALLG</sequence>
<feature type="transmembrane region" description="Helical" evidence="1">
    <location>
        <begin position="50"/>
        <end position="69"/>
    </location>
</feature>
<dbReference type="AlphaFoldDB" id="A0A4R2JTW7"/>
<dbReference type="OrthoDB" id="3665898at2"/>
<keyword evidence="3" id="KW-1185">Reference proteome</keyword>
<proteinExistence type="predicted"/>
<evidence type="ECO:0000313" key="3">
    <source>
        <dbReference type="Proteomes" id="UP000295680"/>
    </source>
</evidence>
<dbReference type="Proteomes" id="UP000295680">
    <property type="component" value="Unassembled WGS sequence"/>
</dbReference>